<comment type="caution">
    <text evidence="7">The sequence shown here is derived from an EMBL/GenBank/DDBJ whole genome shotgun (WGS) entry which is preliminary data.</text>
</comment>
<dbReference type="GO" id="GO:0005886">
    <property type="term" value="C:plasma membrane"/>
    <property type="evidence" value="ECO:0007669"/>
    <property type="project" value="UniProtKB-SubCell"/>
</dbReference>
<dbReference type="Proteomes" id="UP000664385">
    <property type="component" value="Unassembled WGS sequence"/>
</dbReference>
<evidence type="ECO:0000313" key="7">
    <source>
        <dbReference type="EMBL" id="MBN8205791.1"/>
    </source>
</evidence>
<protein>
    <submittedName>
        <fullName evidence="7">YihY/virulence factor BrkB family protein</fullName>
    </submittedName>
</protein>
<dbReference type="InterPro" id="IPR017039">
    <property type="entry name" value="Virul_fac_BrkB"/>
</dbReference>
<keyword evidence="4 6" id="KW-1133">Transmembrane helix</keyword>
<evidence type="ECO:0000256" key="3">
    <source>
        <dbReference type="ARBA" id="ARBA00022692"/>
    </source>
</evidence>
<dbReference type="EMBL" id="JAEMWU010000001">
    <property type="protein sequence ID" value="MBN8205791.1"/>
    <property type="molecule type" value="Genomic_DNA"/>
</dbReference>
<proteinExistence type="predicted"/>
<dbReference type="RefSeq" id="WP_206820700.1">
    <property type="nucleotide sequence ID" value="NZ_JAEKJQ010000001.1"/>
</dbReference>
<keyword evidence="2" id="KW-1003">Cell membrane</keyword>
<evidence type="ECO:0000256" key="4">
    <source>
        <dbReference type="ARBA" id="ARBA00022989"/>
    </source>
</evidence>
<feature type="transmembrane region" description="Helical" evidence="6">
    <location>
        <begin position="240"/>
        <end position="263"/>
    </location>
</feature>
<dbReference type="PANTHER" id="PTHR30213">
    <property type="entry name" value="INNER MEMBRANE PROTEIN YHJD"/>
    <property type="match status" value="1"/>
</dbReference>
<evidence type="ECO:0000313" key="8">
    <source>
        <dbReference type="Proteomes" id="UP000664385"/>
    </source>
</evidence>
<accession>A0A939IUV2</accession>
<keyword evidence="3 6" id="KW-0812">Transmembrane</keyword>
<feature type="transmembrane region" description="Helical" evidence="6">
    <location>
        <begin position="117"/>
        <end position="143"/>
    </location>
</feature>
<feature type="transmembrane region" description="Helical" evidence="6">
    <location>
        <begin position="203"/>
        <end position="228"/>
    </location>
</feature>
<evidence type="ECO:0000256" key="2">
    <source>
        <dbReference type="ARBA" id="ARBA00022475"/>
    </source>
</evidence>
<evidence type="ECO:0000256" key="1">
    <source>
        <dbReference type="ARBA" id="ARBA00004651"/>
    </source>
</evidence>
<dbReference type="AlphaFoldDB" id="A0A939IUV2"/>
<dbReference type="Pfam" id="PF03631">
    <property type="entry name" value="Virul_fac_BrkB"/>
    <property type="match status" value="1"/>
</dbReference>
<keyword evidence="5 6" id="KW-0472">Membrane</keyword>
<organism evidence="7 8">
    <name type="scientific">Microbacterium esteraromaticum</name>
    <dbReference type="NCBI Taxonomy" id="57043"/>
    <lineage>
        <taxon>Bacteria</taxon>
        <taxon>Bacillati</taxon>
        <taxon>Actinomycetota</taxon>
        <taxon>Actinomycetes</taxon>
        <taxon>Micrococcales</taxon>
        <taxon>Microbacteriaceae</taxon>
        <taxon>Microbacterium</taxon>
    </lineage>
</organism>
<evidence type="ECO:0000256" key="5">
    <source>
        <dbReference type="ARBA" id="ARBA00023136"/>
    </source>
</evidence>
<feature type="transmembrane region" description="Helical" evidence="6">
    <location>
        <begin position="275"/>
        <end position="303"/>
    </location>
</feature>
<comment type="subcellular location">
    <subcellularLocation>
        <location evidence="1">Cell membrane</location>
        <topology evidence="1">Multi-pass membrane protein</topology>
    </subcellularLocation>
</comment>
<feature type="transmembrane region" description="Helical" evidence="6">
    <location>
        <begin position="56"/>
        <end position="75"/>
    </location>
</feature>
<dbReference type="PANTHER" id="PTHR30213:SF1">
    <property type="entry name" value="INNER MEMBRANE PROTEIN YHJD"/>
    <property type="match status" value="1"/>
</dbReference>
<name>A0A939IUV2_9MICO</name>
<gene>
    <name evidence="7" type="ORF">JF543_07430</name>
</gene>
<feature type="transmembrane region" description="Helical" evidence="6">
    <location>
        <begin position="82"/>
        <end position="105"/>
    </location>
</feature>
<sequence length="352" mass="36294">MDSSTGTDSRPAGINKVARTRYLLVRWLLRQRLVRAALLYTGSRGPVLADAVTYRALFSVFAGVLLGFSLAALWLTQDDAAWEAVVGAVDAAIPGLLTTAGGAGIVDPDTIRAPTGLSVAGAISLAGLIGSALGAISSLRTAIRTVTGTVSADVAWYLVVLRNLLLAALIGLSFAGAAALTFSSGVLVGTASDVLGVPDGSAVAFWTTRVLSLLVVLSLNAVLVAAAFRILSGVRASARALWSGALLGAIALLVLQELSGLFVGGARANPLLASFASLLALLLWLNLSTQVILLASAFITVSVREEHDRVASRFGAETFAEAALYGAEQNVRTATVALRAAQRAVAEERDKD</sequence>
<reference evidence="7" key="1">
    <citation type="submission" date="2020-12" db="EMBL/GenBank/DDBJ databases">
        <title>PHA producing bacteria isolated from mangrove.</title>
        <authorList>
            <person name="Zheng W."/>
            <person name="Yu S."/>
            <person name="Huang Y."/>
        </authorList>
    </citation>
    <scope>NUCLEOTIDE SEQUENCE</scope>
    <source>
        <strain evidence="7">GN8-5</strain>
    </source>
</reference>
<evidence type="ECO:0000256" key="6">
    <source>
        <dbReference type="SAM" id="Phobius"/>
    </source>
</evidence>
<feature type="transmembrane region" description="Helical" evidence="6">
    <location>
        <begin position="155"/>
        <end position="183"/>
    </location>
</feature>